<protein>
    <submittedName>
        <fullName evidence="2">Retrovirus-related Pol polyprotein</fullName>
    </submittedName>
</protein>
<dbReference type="InterPro" id="IPR041577">
    <property type="entry name" value="RT_RNaseH_2"/>
</dbReference>
<feature type="non-terminal residue" evidence="2">
    <location>
        <position position="1"/>
    </location>
</feature>
<dbReference type="Proteomes" id="UP000257109">
    <property type="component" value="Unassembled WGS sequence"/>
</dbReference>
<feature type="domain" description="Reverse transcriptase/retrotransposon-derived protein RNase H-like" evidence="1">
    <location>
        <begin position="74"/>
        <end position="122"/>
    </location>
</feature>
<organism evidence="2 3">
    <name type="scientific">Mucuna pruriens</name>
    <name type="common">Velvet bean</name>
    <name type="synonym">Dolichos pruriens</name>
    <dbReference type="NCBI Taxonomy" id="157652"/>
    <lineage>
        <taxon>Eukaryota</taxon>
        <taxon>Viridiplantae</taxon>
        <taxon>Streptophyta</taxon>
        <taxon>Embryophyta</taxon>
        <taxon>Tracheophyta</taxon>
        <taxon>Spermatophyta</taxon>
        <taxon>Magnoliopsida</taxon>
        <taxon>eudicotyledons</taxon>
        <taxon>Gunneridae</taxon>
        <taxon>Pentapetalae</taxon>
        <taxon>rosids</taxon>
        <taxon>fabids</taxon>
        <taxon>Fabales</taxon>
        <taxon>Fabaceae</taxon>
        <taxon>Papilionoideae</taxon>
        <taxon>50 kb inversion clade</taxon>
        <taxon>NPAAA clade</taxon>
        <taxon>indigoferoid/millettioid clade</taxon>
        <taxon>Phaseoleae</taxon>
        <taxon>Mucuna</taxon>
    </lineage>
</organism>
<reference evidence="2" key="1">
    <citation type="submission" date="2018-05" db="EMBL/GenBank/DDBJ databases">
        <title>Draft genome of Mucuna pruriens seed.</title>
        <authorList>
            <person name="Nnadi N.E."/>
            <person name="Vos R."/>
            <person name="Hasami M.H."/>
            <person name="Devisetty U.K."/>
            <person name="Aguiy J.C."/>
        </authorList>
    </citation>
    <scope>NUCLEOTIDE SEQUENCE [LARGE SCALE GENOMIC DNA]</scope>
    <source>
        <strain evidence="2">JCA_2017</strain>
    </source>
</reference>
<dbReference type="SUPFAM" id="SSF56672">
    <property type="entry name" value="DNA/RNA polymerases"/>
    <property type="match status" value="1"/>
</dbReference>
<accession>A0A371I5C0</accession>
<sequence>CFLDFLIENFYLAICLGMKLCAPPHTCGEERPWLYCRSDYLGHVGFYRIFIKNFSILALPLSRLLQMDVEFNFDQPCIEAFQELKNRLTSAYVLQAPNWDLAFELMCDASNLALGAVLGQRAGVG</sequence>
<dbReference type="Gene3D" id="3.30.70.270">
    <property type="match status" value="1"/>
</dbReference>
<gene>
    <name evidence="2" type="primary">pol</name>
    <name evidence="2" type="ORF">CR513_05287</name>
</gene>
<dbReference type="EMBL" id="QJKJ01000886">
    <property type="protein sequence ID" value="RDY10232.1"/>
    <property type="molecule type" value="Genomic_DNA"/>
</dbReference>
<dbReference type="AlphaFoldDB" id="A0A371I5C0"/>
<evidence type="ECO:0000313" key="2">
    <source>
        <dbReference type="EMBL" id="RDY10232.1"/>
    </source>
</evidence>
<dbReference type="STRING" id="157652.A0A371I5C0"/>
<dbReference type="OrthoDB" id="1909920at2759"/>
<dbReference type="Pfam" id="PF17919">
    <property type="entry name" value="RT_RNaseH_2"/>
    <property type="match status" value="1"/>
</dbReference>
<evidence type="ECO:0000259" key="1">
    <source>
        <dbReference type="Pfam" id="PF17919"/>
    </source>
</evidence>
<proteinExistence type="predicted"/>
<comment type="caution">
    <text evidence="2">The sequence shown here is derived from an EMBL/GenBank/DDBJ whole genome shotgun (WGS) entry which is preliminary data.</text>
</comment>
<dbReference type="PANTHER" id="PTHR34072">
    <property type="entry name" value="ENZYMATIC POLYPROTEIN-RELATED"/>
    <property type="match status" value="1"/>
</dbReference>
<dbReference type="InterPro" id="IPR043502">
    <property type="entry name" value="DNA/RNA_pol_sf"/>
</dbReference>
<keyword evidence="3" id="KW-1185">Reference proteome</keyword>
<dbReference type="PANTHER" id="PTHR34072:SF57">
    <property type="entry name" value="RNA-DIRECTED DNA POLYMERASE"/>
    <property type="match status" value="1"/>
</dbReference>
<dbReference type="InterPro" id="IPR043128">
    <property type="entry name" value="Rev_trsase/Diguanyl_cyclase"/>
</dbReference>
<name>A0A371I5C0_MUCPR</name>
<evidence type="ECO:0000313" key="3">
    <source>
        <dbReference type="Proteomes" id="UP000257109"/>
    </source>
</evidence>